<keyword evidence="1" id="KW-0812">Transmembrane</keyword>
<dbReference type="Gramene" id="Kaladp0044s0049.1.v1.1">
    <property type="protein sequence ID" value="Kaladp0044s0049.1.v1.1.CDS.1"/>
    <property type="gene ID" value="Kaladp0044s0049.v1.1"/>
</dbReference>
<dbReference type="EnsemblPlants" id="Kaladp0044s0049.1.v1.1">
    <property type="protein sequence ID" value="Kaladp0044s0049.1.v1.1.CDS.1"/>
    <property type="gene ID" value="Kaladp0044s0049.v1.1"/>
</dbReference>
<dbReference type="Proteomes" id="UP000594263">
    <property type="component" value="Unplaced"/>
</dbReference>
<proteinExistence type="predicted"/>
<feature type="transmembrane region" description="Helical" evidence="1">
    <location>
        <begin position="51"/>
        <end position="69"/>
    </location>
</feature>
<evidence type="ECO:0000313" key="3">
    <source>
        <dbReference type="Proteomes" id="UP000594263"/>
    </source>
</evidence>
<keyword evidence="1" id="KW-0472">Membrane</keyword>
<keyword evidence="1" id="KW-1133">Transmembrane helix</keyword>
<accession>A0A7N0ZWZ4</accession>
<protein>
    <submittedName>
        <fullName evidence="2">Uncharacterized protein</fullName>
    </submittedName>
</protein>
<name>A0A7N0ZWZ4_KALFE</name>
<keyword evidence="3" id="KW-1185">Reference proteome</keyword>
<organism evidence="2 3">
    <name type="scientific">Kalanchoe fedtschenkoi</name>
    <name type="common">Lavender scallops</name>
    <name type="synonym">South American air plant</name>
    <dbReference type="NCBI Taxonomy" id="63787"/>
    <lineage>
        <taxon>Eukaryota</taxon>
        <taxon>Viridiplantae</taxon>
        <taxon>Streptophyta</taxon>
        <taxon>Embryophyta</taxon>
        <taxon>Tracheophyta</taxon>
        <taxon>Spermatophyta</taxon>
        <taxon>Magnoliopsida</taxon>
        <taxon>eudicotyledons</taxon>
        <taxon>Gunneridae</taxon>
        <taxon>Pentapetalae</taxon>
        <taxon>Saxifragales</taxon>
        <taxon>Crassulaceae</taxon>
        <taxon>Kalanchoe</taxon>
    </lineage>
</organism>
<evidence type="ECO:0000256" key="1">
    <source>
        <dbReference type="SAM" id="Phobius"/>
    </source>
</evidence>
<dbReference type="AlphaFoldDB" id="A0A7N0ZWZ4"/>
<reference evidence="2" key="1">
    <citation type="submission" date="2021-01" db="UniProtKB">
        <authorList>
            <consortium name="EnsemblPlants"/>
        </authorList>
    </citation>
    <scope>IDENTIFICATION</scope>
</reference>
<sequence>MDYRKWIEECANSRRWLVGCVHNEAAIRSYILHNLRIFICVNLRALGTYDLLLPHFVAVIFHSFHILLIS</sequence>
<evidence type="ECO:0000313" key="2">
    <source>
        <dbReference type="EnsemblPlants" id="Kaladp0044s0049.1.v1.1.CDS.1"/>
    </source>
</evidence>